<proteinExistence type="predicted"/>
<reference evidence="3" key="1">
    <citation type="submission" date="2017-12" db="EMBL/GenBank/DDBJ databases">
        <title>FDA dAtabase for Regulatory Grade micrObial Sequences (FDA-ARGOS): Supporting development and validation of Infectious Disease Dx tests.</title>
        <authorList>
            <person name="Hoffmann M."/>
            <person name="Allard M."/>
            <person name="Evans P."/>
            <person name="Brown E."/>
            <person name="Tallon L."/>
            <person name="Sadzewicz L."/>
            <person name="Sengamalay N."/>
            <person name="Ott S."/>
            <person name="Godinez A."/>
            <person name="Nagaraj S."/>
            <person name="Vavikolanu K."/>
            <person name="Aluvathingal J."/>
            <person name="Nadendla S."/>
            <person name="Sichtig H."/>
        </authorList>
    </citation>
    <scope>NUCLEOTIDE SEQUENCE [LARGE SCALE GENOMIC DNA]</scope>
    <source>
        <strain evidence="3">FDAARGOS_249</strain>
    </source>
</reference>
<feature type="domain" description="Bacterial bifunctional deaminase-reductase C-terminal" evidence="1">
    <location>
        <begin position="101"/>
        <end position="163"/>
    </location>
</feature>
<dbReference type="RefSeq" id="WP_083067802.1">
    <property type="nucleotide sequence ID" value="NZ_NBTM02000001.1"/>
</dbReference>
<dbReference type="AlphaFoldDB" id="A0A2J9PM39"/>
<accession>A0A2J9PM39</accession>
<dbReference type="PANTHER" id="PTHR38011">
    <property type="entry name" value="DIHYDROFOLATE REDUCTASE FAMILY PROTEIN (AFU_ORTHOLOGUE AFUA_8G06820)"/>
    <property type="match status" value="1"/>
</dbReference>
<evidence type="ECO:0000313" key="2">
    <source>
        <dbReference type="EMBL" id="PNL91050.1"/>
    </source>
</evidence>
<comment type="caution">
    <text evidence="2">The sequence shown here is derived from an EMBL/GenBank/DDBJ whole genome shotgun (WGS) entry which is preliminary data.</text>
</comment>
<dbReference type="PANTHER" id="PTHR38011:SF11">
    <property type="entry name" value="2,5-DIAMINO-6-RIBOSYLAMINO-4(3H)-PYRIMIDINONE 5'-PHOSPHATE REDUCTASE"/>
    <property type="match status" value="1"/>
</dbReference>
<name>A0A2J9PM39_9LACT</name>
<gene>
    <name evidence="2" type="ORF">A6J77_001800</name>
</gene>
<dbReference type="InterPro" id="IPR050765">
    <property type="entry name" value="Riboflavin_Biosynth_HTPR"/>
</dbReference>
<dbReference type="EMBL" id="NBTM02000001">
    <property type="protein sequence ID" value="PNL91050.1"/>
    <property type="molecule type" value="Genomic_DNA"/>
</dbReference>
<organism evidence="2 3">
    <name type="scientific">Aerococcus viridans</name>
    <dbReference type="NCBI Taxonomy" id="1377"/>
    <lineage>
        <taxon>Bacteria</taxon>
        <taxon>Bacillati</taxon>
        <taxon>Bacillota</taxon>
        <taxon>Bacilli</taxon>
        <taxon>Lactobacillales</taxon>
        <taxon>Aerococcaceae</taxon>
        <taxon>Aerococcus</taxon>
    </lineage>
</organism>
<sequence>MGKIALSIVQSVDGYIADLDDQFDFIEGVAGPNLTDVSTSDSPYSLEAFFEAYDIIVMGHQSYKIGFVADFPSKTIYVVTNEKRSNEGNIHFVKPGQIVKLMLAKKKQDHNIYLYGGGIMLKPFMATNAIDEYIIGTVPIILGKGKPLFYELDESIPLQLDQVDVMGGLTIHIYHRR</sequence>
<dbReference type="Pfam" id="PF01872">
    <property type="entry name" value="RibD_C"/>
    <property type="match status" value="1"/>
</dbReference>
<dbReference type="InterPro" id="IPR002734">
    <property type="entry name" value="RibDG_C"/>
</dbReference>
<evidence type="ECO:0000313" key="3">
    <source>
        <dbReference type="Proteomes" id="UP000192813"/>
    </source>
</evidence>
<dbReference type="InterPro" id="IPR024072">
    <property type="entry name" value="DHFR-like_dom_sf"/>
</dbReference>
<evidence type="ECO:0000259" key="1">
    <source>
        <dbReference type="Pfam" id="PF01872"/>
    </source>
</evidence>
<dbReference type="GO" id="GO:0009231">
    <property type="term" value="P:riboflavin biosynthetic process"/>
    <property type="evidence" value="ECO:0007669"/>
    <property type="project" value="InterPro"/>
</dbReference>
<dbReference type="Gene3D" id="3.40.430.10">
    <property type="entry name" value="Dihydrofolate Reductase, subunit A"/>
    <property type="match status" value="1"/>
</dbReference>
<protein>
    <submittedName>
        <fullName evidence="2">Dihydrofolate reductase</fullName>
    </submittedName>
</protein>
<dbReference type="SUPFAM" id="SSF53597">
    <property type="entry name" value="Dihydrofolate reductase-like"/>
    <property type="match status" value="1"/>
</dbReference>
<dbReference type="GO" id="GO:0008703">
    <property type="term" value="F:5-amino-6-(5-phosphoribosylamino)uracil reductase activity"/>
    <property type="evidence" value="ECO:0007669"/>
    <property type="project" value="InterPro"/>
</dbReference>
<dbReference type="Proteomes" id="UP000192813">
    <property type="component" value="Unassembled WGS sequence"/>
</dbReference>